<dbReference type="RefSeq" id="WP_001080087.1">
    <property type="nucleotide sequence ID" value="NZ_AP018935.1"/>
</dbReference>
<name>A0A0E1EGM6_STRAG</name>
<comment type="caution">
    <text evidence="3">The sequence shown here is derived from an EMBL/GenBank/DDBJ whole genome shotgun (WGS) entry which is preliminary data.</text>
</comment>
<organism evidence="3 5">
    <name type="scientific">Streptococcus agalactiae</name>
    <dbReference type="NCBI Taxonomy" id="1311"/>
    <lineage>
        <taxon>Bacteria</taxon>
        <taxon>Bacillati</taxon>
        <taxon>Bacillota</taxon>
        <taxon>Bacilli</taxon>
        <taxon>Lactobacillales</taxon>
        <taxon>Streptococcaceae</taxon>
        <taxon>Streptococcus</taxon>
    </lineage>
</organism>
<evidence type="ECO:0000313" key="5">
    <source>
        <dbReference type="Proteomes" id="UP000093122"/>
    </source>
</evidence>
<feature type="transmembrane region" description="Helical" evidence="1">
    <location>
        <begin position="187"/>
        <end position="205"/>
    </location>
</feature>
<dbReference type="Pfam" id="PF06182">
    <property type="entry name" value="ABC2_membrane_6"/>
    <property type="match status" value="1"/>
</dbReference>
<feature type="transmembrane region" description="Helical" evidence="1">
    <location>
        <begin position="212"/>
        <end position="231"/>
    </location>
</feature>
<sequence length="272" mass="30928">MNRIWRRYKPFISTGIQGLITYRVDFILYRIGDVIGAFVAFYLWKAVFDSSSQSLIQGFQLSDMILYIIMSFVTNLLTRTDSSFMIGDEVKDGSIIMRLLRPVHFAASYLFMEIGSRWLIFLSIGVPFLLVITGVRLFLGTDLIQAIVLVVFYIISIILAFLINFFFNICFGFSAFVFKNLWGSNLLKNSLVAFMSGSLIPLTFFPKIVADILGFLPFSSLIYTPVMIIIGKYDGSQIVQALLLQIFWLIVMVALSQLIWKKVQLHITIQGG</sequence>
<feature type="transmembrane region" description="Helical" evidence="1">
    <location>
        <begin position="237"/>
        <end position="260"/>
    </location>
</feature>
<keyword evidence="1" id="KW-0812">Transmembrane</keyword>
<reference evidence="3 5" key="2">
    <citation type="journal article" date="2016" name="Sci. Rep.">
        <title>Serotype IV Streptococcus agalactiae ST-452 has arisen from large genomic recombination events between CC23 and the hypervirulent CC17 lineages.</title>
        <authorList>
            <person name="Campisi E."/>
            <person name="Rinaudo C.D."/>
            <person name="Donati C."/>
            <person name="Barucco M."/>
            <person name="Torricelli G."/>
            <person name="Edwards M.S."/>
            <person name="Baker C.J."/>
            <person name="Margarit I."/>
            <person name="Rosini R."/>
        </authorList>
    </citation>
    <scope>NUCLEOTIDE SEQUENCE [LARGE SCALE GENOMIC DNA]</scope>
    <source>
        <strain evidence="3 5">CZ-PW-140</strain>
    </source>
</reference>
<feature type="transmembrane region" description="Helical" evidence="1">
    <location>
        <begin position="27"/>
        <end position="44"/>
    </location>
</feature>
<dbReference type="InterPro" id="IPR010390">
    <property type="entry name" value="ABC-2_transporter-like"/>
</dbReference>
<keyword evidence="1" id="KW-1133">Transmembrane helix</keyword>
<proteinExistence type="predicted"/>
<dbReference type="AlphaFoldDB" id="A0A0E1EGM6"/>
<dbReference type="EMBL" id="LCVB01000032">
    <property type="protein sequence ID" value="KLJ28410.1"/>
    <property type="molecule type" value="Genomic_DNA"/>
</dbReference>
<dbReference type="PANTHER" id="PTHR36832:SF1">
    <property type="entry name" value="SLR1174 PROTEIN"/>
    <property type="match status" value="1"/>
</dbReference>
<evidence type="ECO:0000313" key="3">
    <source>
        <dbReference type="EMBL" id="OCM71310.1"/>
    </source>
</evidence>
<dbReference type="PANTHER" id="PTHR36832">
    <property type="entry name" value="SLR1174 PROTEIN-RELATED"/>
    <property type="match status" value="1"/>
</dbReference>
<feature type="transmembrane region" description="Helical" evidence="1">
    <location>
        <begin position="118"/>
        <end position="139"/>
    </location>
</feature>
<feature type="transmembrane region" description="Helical" evidence="1">
    <location>
        <begin position="56"/>
        <end position="74"/>
    </location>
</feature>
<reference evidence="2 4" key="1">
    <citation type="journal article" date="2015" name="PLoS ONE">
        <title>Genomic analysis reveals the molecular basis for capsule loss in the group B streptococcus population.</title>
        <authorList>
            <consortium name="DEVANI Consortium"/>
            <person name="Rosini R."/>
            <person name="Campisi E."/>
            <person name="De Chiara M."/>
            <person name="Tettelin H."/>
            <person name="Rinaudo D."/>
            <person name="Toniolo C."/>
            <person name="Metruccio M."/>
            <person name="Guidotti S."/>
            <person name="Sorensen U.B."/>
            <person name="Kilian M."/>
            <person name="Ramirez M."/>
            <person name="Janulczyk R."/>
            <person name="Donati C."/>
            <person name="Grandi G."/>
            <person name="Margarit I."/>
        </authorList>
    </citation>
    <scope>NUCLEOTIDE SEQUENCE [LARGE SCALE GENOMIC DNA]</scope>
    <source>
        <strain evidence="2 4">ES-PW-063</strain>
    </source>
</reference>
<feature type="transmembrane region" description="Helical" evidence="1">
    <location>
        <begin position="146"/>
        <end position="167"/>
    </location>
</feature>
<dbReference type="EMBL" id="MAWT01000033">
    <property type="protein sequence ID" value="OCM71310.1"/>
    <property type="molecule type" value="Genomic_DNA"/>
</dbReference>
<evidence type="ECO:0000313" key="4">
    <source>
        <dbReference type="Proteomes" id="UP000035174"/>
    </source>
</evidence>
<dbReference type="Proteomes" id="UP000035174">
    <property type="component" value="Unassembled WGS sequence"/>
</dbReference>
<evidence type="ECO:0000256" key="1">
    <source>
        <dbReference type="SAM" id="Phobius"/>
    </source>
</evidence>
<dbReference type="Proteomes" id="UP000093122">
    <property type="component" value="Unassembled WGS sequence"/>
</dbReference>
<keyword evidence="1" id="KW-0472">Membrane</keyword>
<accession>A0A0E1EGM6</accession>
<evidence type="ECO:0000313" key="2">
    <source>
        <dbReference type="EMBL" id="KLJ28410.1"/>
    </source>
</evidence>
<protein>
    <submittedName>
        <fullName evidence="3">Antibiotic ABC transporter permease</fullName>
    </submittedName>
</protein>
<dbReference type="KEGG" id="sage:EN72_04035"/>
<gene>
    <name evidence="3" type="ORF">AX245_05680</name>
    <name evidence="2" type="ORF">WA45_09030</name>
</gene>